<dbReference type="PROSITE" id="PS50296">
    <property type="entry name" value="SUI1"/>
    <property type="match status" value="1"/>
</dbReference>
<evidence type="ECO:0000256" key="1">
    <source>
        <dbReference type="ARBA" id="ARBA00007514"/>
    </source>
</evidence>
<evidence type="ECO:0000256" key="2">
    <source>
        <dbReference type="SAM" id="MobiDB-lite"/>
    </source>
</evidence>
<feature type="compositionally biased region" description="Low complexity" evidence="2">
    <location>
        <begin position="41"/>
        <end position="56"/>
    </location>
</feature>
<sequence>MDVHNSDDSGSGSEMLELSNRARRKLLMQQKQQVDKQPGMASAATPTDTAPAEVPTNLDMHCADRSSDSWEHDQQPPMTGPCKVEYCPTCGMPFEYCEYSGAACAKQPDAQEDPSSQASALQQKEHEQQLSNELEEKAVISDAKRGAGKKDGAKPVSRQLLVEGMESVGSKVAYRGYGISKVVTVQKQAKRRGKCATNVWGLEHFGVKQEQAAKLASKHFACGSSFQKGQPGQMPFVEIQGDVEETIAAFLLKNFDIPEDKIVFLAEK</sequence>
<reference evidence="4" key="2">
    <citation type="submission" date="2013-10" db="EMBL/GenBank/DDBJ databases">
        <authorList>
            <person name="Aslett M."/>
        </authorList>
    </citation>
    <scope>NUCLEOTIDE SEQUENCE</scope>
    <source>
        <strain evidence="4">Houghton</strain>
    </source>
</reference>
<dbReference type="CDD" id="cd11607">
    <property type="entry name" value="DENR_C"/>
    <property type="match status" value="1"/>
</dbReference>
<dbReference type="PANTHER" id="PTHR12789">
    <property type="entry name" value="DENSITY-REGULATED PROTEIN HOMOLOG"/>
    <property type="match status" value="1"/>
</dbReference>
<evidence type="ECO:0000313" key="4">
    <source>
        <dbReference type="EMBL" id="CDI84354.1"/>
    </source>
</evidence>
<dbReference type="GO" id="GO:0003729">
    <property type="term" value="F:mRNA binding"/>
    <property type="evidence" value="ECO:0007669"/>
    <property type="project" value="TreeGrafter"/>
</dbReference>
<dbReference type="InterPro" id="IPR050318">
    <property type="entry name" value="DENR/SUI1_TIF"/>
</dbReference>
<dbReference type="Gene3D" id="3.30.780.10">
    <property type="entry name" value="SUI1-like domain"/>
    <property type="match status" value="1"/>
</dbReference>
<dbReference type="InterPro" id="IPR046447">
    <property type="entry name" value="DENR_C"/>
</dbReference>
<dbReference type="InterPro" id="IPR036877">
    <property type="entry name" value="SUI1_dom_sf"/>
</dbReference>
<feature type="compositionally biased region" description="Polar residues" evidence="2">
    <location>
        <begin position="113"/>
        <end position="122"/>
    </location>
</feature>
<gene>
    <name evidence="4" type="ORF">EAH_00015240</name>
</gene>
<dbReference type="GO" id="GO:0003743">
    <property type="term" value="F:translation initiation factor activity"/>
    <property type="evidence" value="ECO:0007669"/>
    <property type="project" value="UniProtKB-KW"/>
</dbReference>
<organism evidence="4 5">
    <name type="scientific">Eimeria acervulina</name>
    <name type="common">Coccidian parasite</name>
    <dbReference type="NCBI Taxonomy" id="5801"/>
    <lineage>
        <taxon>Eukaryota</taxon>
        <taxon>Sar</taxon>
        <taxon>Alveolata</taxon>
        <taxon>Apicomplexa</taxon>
        <taxon>Conoidasida</taxon>
        <taxon>Coccidia</taxon>
        <taxon>Eucoccidiorida</taxon>
        <taxon>Eimeriorina</taxon>
        <taxon>Eimeriidae</taxon>
        <taxon>Eimeria</taxon>
    </lineage>
</organism>
<dbReference type="GeneID" id="25269594"/>
<accession>U6H0Q8</accession>
<feature type="domain" description="SUI1" evidence="3">
    <location>
        <begin position="183"/>
        <end position="255"/>
    </location>
</feature>
<dbReference type="RefSeq" id="XP_013246657.1">
    <property type="nucleotide sequence ID" value="XM_013391203.1"/>
</dbReference>
<keyword evidence="5" id="KW-1185">Reference proteome</keyword>
<dbReference type="GO" id="GO:0001731">
    <property type="term" value="P:formation of translation preinitiation complex"/>
    <property type="evidence" value="ECO:0007669"/>
    <property type="project" value="TreeGrafter"/>
</dbReference>
<dbReference type="GO" id="GO:0002188">
    <property type="term" value="P:translation reinitiation"/>
    <property type="evidence" value="ECO:0007669"/>
    <property type="project" value="TreeGrafter"/>
</dbReference>
<proteinExistence type="inferred from homology"/>
<reference evidence="4" key="1">
    <citation type="submission" date="2013-10" db="EMBL/GenBank/DDBJ databases">
        <title>Genomic analysis of the causative agents of coccidiosis in chickens.</title>
        <authorList>
            <person name="Reid A.J."/>
            <person name="Blake D."/>
            <person name="Billington K."/>
            <person name="Browne H."/>
            <person name="Dunn M."/>
            <person name="Hung S."/>
            <person name="Kawahara F."/>
            <person name="Miranda-Saavedra D."/>
            <person name="Mourier T."/>
            <person name="Nagra H."/>
            <person name="Otto T.D."/>
            <person name="Rawlings N."/>
            <person name="Sanchez A."/>
            <person name="Sanders M."/>
            <person name="Subramaniam C."/>
            <person name="Tay Y."/>
            <person name="Dear P."/>
            <person name="Doerig C."/>
            <person name="Gruber A."/>
            <person name="Parkinson J."/>
            <person name="Shirley M."/>
            <person name="Wan K.L."/>
            <person name="Berriman M."/>
            <person name="Tomley F."/>
            <person name="Pain A."/>
        </authorList>
    </citation>
    <scope>NUCLEOTIDE SEQUENCE</scope>
    <source>
        <strain evidence="4">Houghton</strain>
    </source>
</reference>
<dbReference type="VEuPathDB" id="ToxoDB:EAH_00015240"/>
<dbReference type="Proteomes" id="UP000018050">
    <property type="component" value="Unassembled WGS sequence"/>
</dbReference>
<feature type="compositionally biased region" description="Basic and acidic residues" evidence="2">
    <location>
        <begin position="61"/>
        <end position="74"/>
    </location>
</feature>
<evidence type="ECO:0000259" key="3">
    <source>
        <dbReference type="PROSITE" id="PS50296"/>
    </source>
</evidence>
<comment type="similarity">
    <text evidence="1">Belongs to the DENR family.</text>
</comment>
<dbReference type="OMA" id="EVFEIDM"/>
<feature type="region of interest" description="Disordered" evidence="2">
    <location>
        <begin position="107"/>
        <end position="131"/>
    </location>
</feature>
<name>U6H0Q8_EIMAC</name>
<dbReference type="AlphaFoldDB" id="U6H0Q8"/>
<dbReference type="InterPro" id="IPR001950">
    <property type="entry name" value="SUI1"/>
</dbReference>
<evidence type="ECO:0000313" key="5">
    <source>
        <dbReference type="Proteomes" id="UP000018050"/>
    </source>
</evidence>
<dbReference type="Pfam" id="PF01253">
    <property type="entry name" value="SUI1"/>
    <property type="match status" value="1"/>
</dbReference>
<dbReference type="SUPFAM" id="SSF55159">
    <property type="entry name" value="eIF1-like"/>
    <property type="match status" value="1"/>
</dbReference>
<keyword evidence="4" id="KW-0396">Initiation factor</keyword>
<protein>
    <submittedName>
        <fullName evidence="4">Translation initiation factor SUI1 domain-containing protein, putative</fullName>
    </submittedName>
</protein>
<keyword evidence="4" id="KW-0648">Protein biosynthesis</keyword>
<dbReference type="OrthoDB" id="277199at2759"/>
<dbReference type="PANTHER" id="PTHR12789:SF0">
    <property type="entry name" value="DENSITY-REGULATED PROTEIN"/>
    <property type="match status" value="1"/>
</dbReference>
<feature type="region of interest" description="Disordered" evidence="2">
    <location>
        <begin position="1"/>
        <end position="79"/>
    </location>
</feature>
<dbReference type="EMBL" id="HG673660">
    <property type="protein sequence ID" value="CDI84354.1"/>
    <property type="molecule type" value="Genomic_DNA"/>
</dbReference>